<dbReference type="AlphaFoldDB" id="A0A0P0WJ80"/>
<keyword evidence="3" id="KW-1185">Reference proteome</keyword>
<dbReference type="InParanoid" id="A0A0P0WJ80"/>
<reference evidence="2 3" key="3">
    <citation type="journal article" date="2013" name="Rice">
        <title>Improvement of the Oryza sativa Nipponbare reference genome using next generation sequence and optical map data.</title>
        <authorList>
            <person name="Kawahara Y."/>
            <person name="de la Bastide M."/>
            <person name="Hamilton J.P."/>
            <person name="Kanamori H."/>
            <person name="McCombie W.R."/>
            <person name="Ouyang S."/>
            <person name="Schwartz D.C."/>
            <person name="Tanaka T."/>
            <person name="Wu J."/>
            <person name="Zhou S."/>
            <person name="Childs K.L."/>
            <person name="Davidson R.M."/>
            <person name="Lin H."/>
            <person name="Quesada-Ocampo L."/>
            <person name="Vaillancourt B."/>
            <person name="Sakai H."/>
            <person name="Lee S.S."/>
            <person name="Kim J."/>
            <person name="Numa H."/>
            <person name="Itoh T."/>
            <person name="Buell C.R."/>
            <person name="Matsumoto T."/>
        </authorList>
    </citation>
    <scope>NUCLEOTIDE SEQUENCE [LARGE SCALE GENOMIC DNA]</scope>
    <source>
        <strain evidence="3">cv. Nipponbare</strain>
    </source>
</reference>
<dbReference type="Proteomes" id="UP000059680">
    <property type="component" value="Chromosome 5"/>
</dbReference>
<protein>
    <submittedName>
        <fullName evidence="2">Os05g0210550 protein</fullName>
    </submittedName>
</protein>
<reference evidence="3" key="1">
    <citation type="journal article" date="2005" name="Nature">
        <title>The map-based sequence of the rice genome.</title>
        <authorList>
            <consortium name="International rice genome sequencing project (IRGSP)"/>
            <person name="Matsumoto T."/>
            <person name="Wu J."/>
            <person name="Kanamori H."/>
            <person name="Katayose Y."/>
            <person name="Fujisawa M."/>
            <person name="Namiki N."/>
            <person name="Mizuno H."/>
            <person name="Yamamoto K."/>
            <person name="Antonio B.A."/>
            <person name="Baba T."/>
            <person name="Sakata K."/>
            <person name="Nagamura Y."/>
            <person name="Aoki H."/>
            <person name="Arikawa K."/>
            <person name="Arita K."/>
            <person name="Bito T."/>
            <person name="Chiden Y."/>
            <person name="Fujitsuka N."/>
            <person name="Fukunaka R."/>
            <person name="Hamada M."/>
            <person name="Harada C."/>
            <person name="Hayashi A."/>
            <person name="Hijishita S."/>
            <person name="Honda M."/>
            <person name="Hosokawa S."/>
            <person name="Ichikawa Y."/>
            <person name="Idonuma A."/>
            <person name="Iijima M."/>
            <person name="Ikeda M."/>
            <person name="Ikeno M."/>
            <person name="Ito K."/>
            <person name="Ito S."/>
            <person name="Ito T."/>
            <person name="Ito Y."/>
            <person name="Ito Y."/>
            <person name="Iwabuchi A."/>
            <person name="Kamiya K."/>
            <person name="Karasawa W."/>
            <person name="Kurita K."/>
            <person name="Katagiri S."/>
            <person name="Kikuta A."/>
            <person name="Kobayashi H."/>
            <person name="Kobayashi N."/>
            <person name="Machita K."/>
            <person name="Maehara T."/>
            <person name="Masukawa M."/>
            <person name="Mizubayashi T."/>
            <person name="Mukai Y."/>
            <person name="Nagasaki H."/>
            <person name="Nagata Y."/>
            <person name="Naito S."/>
            <person name="Nakashima M."/>
            <person name="Nakama Y."/>
            <person name="Nakamichi Y."/>
            <person name="Nakamura M."/>
            <person name="Meguro A."/>
            <person name="Negishi M."/>
            <person name="Ohta I."/>
            <person name="Ohta T."/>
            <person name="Okamoto M."/>
            <person name="Ono N."/>
            <person name="Saji S."/>
            <person name="Sakaguchi M."/>
            <person name="Sakai K."/>
            <person name="Shibata M."/>
            <person name="Shimokawa T."/>
            <person name="Song J."/>
            <person name="Takazaki Y."/>
            <person name="Terasawa K."/>
            <person name="Tsugane M."/>
            <person name="Tsuji K."/>
            <person name="Ueda S."/>
            <person name="Waki K."/>
            <person name="Yamagata H."/>
            <person name="Yamamoto M."/>
            <person name="Yamamoto S."/>
            <person name="Yamane H."/>
            <person name="Yoshiki S."/>
            <person name="Yoshihara R."/>
            <person name="Yukawa K."/>
            <person name="Zhong H."/>
            <person name="Yano M."/>
            <person name="Yuan Q."/>
            <person name="Ouyang S."/>
            <person name="Liu J."/>
            <person name="Jones K.M."/>
            <person name="Gansberger K."/>
            <person name="Moffat K."/>
            <person name="Hill J."/>
            <person name="Bera J."/>
            <person name="Fadrosh D."/>
            <person name="Jin S."/>
            <person name="Johri S."/>
            <person name="Kim M."/>
            <person name="Overton L."/>
            <person name="Reardon M."/>
            <person name="Tsitrin T."/>
            <person name="Vuong H."/>
            <person name="Weaver B."/>
            <person name="Ciecko A."/>
            <person name="Tallon L."/>
            <person name="Jackson J."/>
            <person name="Pai G."/>
            <person name="Aken S.V."/>
            <person name="Utterback T."/>
            <person name="Reidmuller S."/>
            <person name="Feldblyum T."/>
            <person name="Hsiao J."/>
            <person name="Zismann V."/>
            <person name="Iobst S."/>
            <person name="de Vazeille A.R."/>
            <person name="Buell C.R."/>
            <person name="Ying K."/>
            <person name="Li Y."/>
            <person name="Lu T."/>
            <person name="Huang Y."/>
            <person name="Zhao Q."/>
            <person name="Feng Q."/>
            <person name="Zhang L."/>
            <person name="Zhu J."/>
            <person name="Weng Q."/>
            <person name="Mu J."/>
            <person name="Lu Y."/>
            <person name="Fan D."/>
            <person name="Liu Y."/>
            <person name="Guan J."/>
            <person name="Zhang Y."/>
            <person name="Yu S."/>
            <person name="Liu X."/>
            <person name="Zhang Y."/>
            <person name="Hong G."/>
            <person name="Han B."/>
            <person name="Choisne N."/>
            <person name="Demange N."/>
            <person name="Orjeda G."/>
            <person name="Samain S."/>
            <person name="Cattolico L."/>
            <person name="Pelletier E."/>
            <person name="Couloux A."/>
            <person name="Segurens B."/>
            <person name="Wincker P."/>
            <person name="D'Hont A."/>
            <person name="Scarpelli C."/>
            <person name="Weissenbach J."/>
            <person name="Salanoubat M."/>
            <person name="Quetier F."/>
            <person name="Yu Y."/>
            <person name="Kim H.R."/>
            <person name="Rambo T."/>
            <person name="Currie J."/>
            <person name="Collura K."/>
            <person name="Luo M."/>
            <person name="Yang T."/>
            <person name="Ammiraju J.S.S."/>
            <person name="Engler F."/>
            <person name="Soderlund C."/>
            <person name="Wing R.A."/>
            <person name="Palmer L.E."/>
            <person name="de la Bastide M."/>
            <person name="Spiegel L."/>
            <person name="Nascimento L."/>
            <person name="Zutavern T."/>
            <person name="O'Shaughnessy A."/>
            <person name="Dike S."/>
            <person name="Dedhia N."/>
            <person name="Preston R."/>
            <person name="Balija V."/>
            <person name="McCombie W.R."/>
            <person name="Chow T."/>
            <person name="Chen H."/>
            <person name="Chung M."/>
            <person name="Chen C."/>
            <person name="Shaw J."/>
            <person name="Wu H."/>
            <person name="Hsiao K."/>
            <person name="Chao Y."/>
            <person name="Chu M."/>
            <person name="Cheng C."/>
            <person name="Hour A."/>
            <person name="Lee P."/>
            <person name="Lin S."/>
            <person name="Lin Y."/>
            <person name="Liou J."/>
            <person name="Liu S."/>
            <person name="Hsing Y."/>
            <person name="Raghuvanshi S."/>
            <person name="Mohanty A."/>
            <person name="Bharti A.K."/>
            <person name="Gaur A."/>
            <person name="Gupta V."/>
            <person name="Kumar D."/>
            <person name="Ravi V."/>
            <person name="Vij S."/>
            <person name="Kapur A."/>
            <person name="Khurana P."/>
            <person name="Khurana P."/>
            <person name="Khurana J.P."/>
            <person name="Tyagi A.K."/>
            <person name="Gaikwad K."/>
            <person name="Singh A."/>
            <person name="Dalal V."/>
            <person name="Srivastava S."/>
            <person name="Dixit A."/>
            <person name="Pal A.K."/>
            <person name="Ghazi I.A."/>
            <person name="Yadav M."/>
            <person name="Pandit A."/>
            <person name="Bhargava A."/>
            <person name="Sureshbabu K."/>
            <person name="Batra K."/>
            <person name="Sharma T.R."/>
            <person name="Mohapatra T."/>
            <person name="Singh N.K."/>
            <person name="Messing J."/>
            <person name="Nelson A.B."/>
            <person name="Fuks G."/>
            <person name="Kavchok S."/>
            <person name="Keizer G."/>
            <person name="Linton E."/>
            <person name="Llaca V."/>
            <person name="Song R."/>
            <person name="Tanyolac B."/>
            <person name="Young S."/>
            <person name="Ho-Il K."/>
            <person name="Hahn J.H."/>
            <person name="Sangsakoo G."/>
            <person name="Vanavichit A."/>
            <person name="de Mattos Luiz.A.T."/>
            <person name="Zimmer P.D."/>
            <person name="Malone G."/>
            <person name="Dellagostin O."/>
            <person name="de Oliveira A.C."/>
            <person name="Bevan M."/>
            <person name="Bancroft I."/>
            <person name="Minx P."/>
            <person name="Cordum H."/>
            <person name="Wilson R."/>
            <person name="Cheng Z."/>
            <person name="Jin W."/>
            <person name="Jiang J."/>
            <person name="Leong S.A."/>
            <person name="Iwama H."/>
            <person name="Gojobori T."/>
            <person name="Itoh T."/>
            <person name="Niimura Y."/>
            <person name="Fujii Y."/>
            <person name="Habara T."/>
            <person name="Sakai H."/>
            <person name="Sato Y."/>
            <person name="Wilson G."/>
            <person name="Kumar K."/>
            <person name="McCouch S."/>
            <person name="Juretic N."/>
            <person name="Hoen D."/>
            <person name="Wright S."/>
            <person name="Bruskiewich R."/>
            <person name="Bureau T."/>
            <person name="Miyao A."/>
            <person name="Hirochika H."/>
            <person name="Nishikawa T."/>
            <person name="Kadowaki K."/>
            <person name="Sugiura M."/>
            <person name="Burr B."/>
            <person name="Sasaki T."/>
        </authorList>
    </citation>
    <scope>NUCLEOTIDE SEQUENCE [LARGE SCALE GENOMIC DNA]</scope>
    <source>
        <strain evidence="3">cv. Nipponbare</strain>
    </source>
</reference>
<accession>A0A0P0WJ80</accession>
<organism evidence="2 3">
    <name type="scientific">Oryza sativa subsp. japonica</name>
    <name type="common">Rice</name>
    <dbReference type="NCBI Taxonomy" id="39947"/>
    <lineage>
        <taxon>Eukaryota</taxon>
        <taxon>Viridiplantae</taxon>
        <taxon>Streptophyta</taxon>
        <taxon>Embryophyta</taxon>
        <taxon>Tracheophyta</taxon>
        <taxon>Spermatophyta</taxon>
        <taxon>Magnoliopsida</taxon>
        <taxon>Liliopsida</taxon>
        <taxon>Poales</taxon>
        <taxon>Poaceae</taxon>
        <taxon>BOP clade</taxon>
        <taxon>Oryzoideae</taxon>
        <taxon>Oryzeae</taxon>
        <taxon>Oryzinae</taxon>
        <taxon>Oryza</taxon>
        <taxon>Oryza sativa</taxon>
    </lineage>
</organism>
<dbReference type="PaxDb" id="39947-A0A0P0WJ80"/>
<sequence length="87" mass="9841">MPEKSSDWHRSSISISFLHTPSSMRKLSSGLAFLLLDNDEIAFLPLPPPPPRKGTMARDEKDTAIPTRGRRCYRRAARPGTRRPRPS</sequence>
<name>A0A0P0WJ80_ORYSJ</name>
<evidence type="ECO:0000313" key="2">
    <source>
        <dbReference type="EMBL" id="BAS92794.1"/>
    </source>
</evidence>
<feature type="compositionally biased region" description="Basic residues" evidence="1">
    <location>
        <begin position="68"/>
        <end position="87"/>
    </location>
</feature>
<dbReference type="EMBL" id="AP014961">
    <property type="protein sequence ID" value="BAS92794.1"/>
    <property type="molecule type" value="Genomic_DNA"/>
</dbReference>
<evidence type="ECO:0000256" key="1">
    <source>
        <dbReference type="SAM" id="MobiDB-lite"/>
    </source>
</evidence>
<reference evidence="2 3" key="2">
    <citation type="journal article" date="2013" name="Plant Cell Physiol.">
        <title>Rice Annotation Project Database (RAP-DB): an integrative and interactive database for rice genomics.</title>
        <authorList>
            <person name="Sakai H."/>
            <person name="Lee S.S."/>
            <person name="Tanaka T."/>
            <person name="Numa H."/>
            <person name="Kim J."/>
            <person name="Kawahara Y."/>
            <person name="Wakimoto H."/>
            <person name="Yang C.C."/>
            <person name="Iwamoto M."/>
            <person name="Abe T."/>
            <person name="Yamada Y."/>
            <person name="Muto A."/>
            <person name="Inokuchi H."/>
            <person name="Ikemura T."/>
            <person name="Matsumoto T."/>
            <person name="Sasaki T."/>
            <person name="Itoh T."/>
        </authorList>
    </citation>
    <scope>NUCLEOTIDE SEQUENCE [LARGE SCALE GENOMIC DNA]</scope>
    <source>
        <strain evidence="3">cv. Nipponbare</strain>
    </source>
</reference>
<evidence type="ECO:0000313" key="3">
    <source>
        <dbReference type="Proteomes" id="UP000059680"/>
    </source>
</evidence>
<gene>
    <name evidence="2" type="ordered locus">Os05g0210550</name>
    <name evidence="2" type="ORF">OSNPB_050210550</name>
</gene>
<proteinExistence type="predicted"/>
<feature type="region of interest" description="Disordered" evidence="1">
    <location>
        <begin position="46"/>
        <end position="87"/>
    </location>
</feature>